<protein>
    <submittedName>
        <fullName evidence="1">Metalloprotease with PDZ domain</fullName>
    </submittedName>
</protein>
<comment type="caution">
    <text evidence="1">The sequence shown here is derived from an EMBL/GenBank/DDBJ whole genome shotgun (WGS) entry which is preliminary data.</text>
</comment>
<accession>A0ABV2LWH3</accession>
<keyword evidence="2" id="KW-1185">Reference proteome</keyword>
<evidence type="ECO:0000313" key="2">
    <source>
        <dbReference type="Proteomes" id="UP001549146"/>
    </source>
</evidence>
<organism evidence="1 2">
    <name type="scientific">Moheibacter stercoris</name>
    <dbReference type="NCBI Taxonomy" id="1628251"/>
    <lineage>
        <taxon>Bacteria</taxon>
        <taxon>Pseudomonadati</taxon>
        <taxon>Bacteroidota</taxon>
        <taxon>Flavobacteriia</taxon>
        <taxon>Flavobacteriales</taxon>
        <taxon>Weeksellaceae</taxon>
        <taxon>Moheibacter</taxon>
    </lineage>
</organism>
<name>A0ABV2LWH3_9FLAO</name>
<sequence length="96" mass="11411">MIDQPKTADEKRENKENFALAENIKSIREAEFIQGKYKIADNRKLNIGFIDYFDKLLNQRSGYLSNYNTWKSTKRYIDQYVHPSTAFLQLYPQLVI</sequence>
<gene>
    <name evidence="1" type="ORF">ABID46_002078</name>
</gene>
<reference evidence="1 2" key="1">
    <citation type="submission" date="2024-06" db="EMBL/GenBank/DDBJ databases">
        <title>Genomic Encyclopedia of Type Strains, Phase IV (KMG-IV): sequencing the most valuable type-strain genomes for metagenomic binning, comparative biology and taxonomic classification.</title>
        <authorList>
            <person name="Goeker M."/>
        </authorList>
    </citation>
    <scope>NUCLEOTIDE SEQUENCE [LARGE SCALE GENOMIC DNA]</scope>
    <source>
        <strain evidence="1 2">DSM 29388</strain>
    </source>
</reference>
<evidence type="ECO:0000313" key="1">
    <source>
        <dbReference type="EMBL" id="MET3732489.1"/>
    </source>
</evidence>
<keyword evidence="1" id="KW-0378">Hydrolase</keyword>
<keyword evidence="1" id="KW-0482">Metalloprotease</keyword>
<proteinExistence type="predicted"/>
<dbReference type="GO" id="GO:0008237">
    <property type="term" value="F:metallopeptidase activity"/>
    <property type="evidence" value="ECO:0007669"/>
    <property type="project" value="UniProtKB-KW"/>
</dbReference>
<dbReference type="EMBL" id="JBEPMO010000013">
    <property type="protein sequence ID" value="MET3732489.1"/>
    <property type="molecule type" value="Genomic_DNA"/>
</dbReference>
<dbReference type="Proteomes" id="UP001549146">
    <property type="component" value="Unassembled WGS sequence"/>
</dbReference>
<keyword evidence="1" id="KW-0645">Protease</keyword>